<dbReference type="EMBL" id="VEPZ02000826">
    <property type="protein sequence ID" value="KAE8717299.1"/>
    <property type="molecule type" value="Genomic_DNA"/>
</dbReference>
<sequence length="124" mass="14632">MRIKVPKVSWHHLVWFLGRIPKYIPKHIIIVWMVILNRLLTRVKLLRMGLNIDNDKCVHCGIEVESRDHLLFECGFARELWGAILALCGVNRRVSSWERELAWAIHCFKACMGWSCVWHLEGEK</sequence>
<evidence type="ECO:0000313" key="4">
    <source>
        <dbReference type="Proteomes" id="UP000436088"/>
    </source>
</evidence>
<proteinExistence type="predicted"/>
<comment type="caution">
    <text evidence="3">The sequence shown here is derived from an EMBL/GenBank/DDBJ whole genome shotgun (WGS) entry which is preliminary data.</text>
</comment>
<dbReference type="AlphaFoldDB" id="A0A6A3BQZ0"/>
<feature type="transmembrane region" description="Helical" evidence="1">
    <location>
        <begin position="23"/>
        <end position="40"/>
    </location>
</feature>
<evidence type="ECO:0000313" key="3">
    <source>
        <dbReference type="EMBL" id="KAE8717299.1"/>
    </source>
</evidence>
<reference evidence="3" key="1">
    <citation type="submission" date="2019-09" db="EMBL/GenBank/DDBJ databases">
        <title>Draft genome information of white flower Hibiscus syriacus.</title>
        <authorList>
            <person name="Kim Y.-M."/>
        </authorList>
    </citation>
    <scope>NUCLEOTIDE SEQUENCE [LARGE SCALE GENOMIC DNA]</scope>
    <source>
        <strain evidence="3">YM2019G1</strain>
    </source>
</reference>
<keyword evidence="4" id="KW-1185">Reference proteome</keyword>
<protein>
    <recommendedName>
        <fullName evidence="2">Reverse transcriptase zinc-binding domain-containing protein</fullName>
    </recommendedName>
</protein>
<keyword evidence="1" id="KW-1133">Transmembrane helix</keyword>
<keyword evidence="1" id="KW-0472">Membrane</keyword>
<accession>A0A6A3BQZ0</accession>
<dbReference type="InterPro" id="IPR026960">
    <property type="entry name" value="RVT-Znf"/>
</dbReference>
<keyword evidence="1" id="KW-0812">Transmembrane</keyword>
<name>A0A6A3BQZ0_HIBSY</name>
<dbReference type="Proteomes" id="UP000436088">
    <property type="component" value="Unassembled WGS sequence"/>
</dbReference>
<evidence type="ECO:0000259" key="2">
    <source>
        <dbReference type="Pfam" id="PF13966"/>
    </source>
</evidence>
<organism evidence="3 4">
    <name type="scientific">Hibiscus syriacus</name>
    <name type="common">Rose of Sharon</name>
    <dbReference type="NCBI Taxonomy" id="106335"/>
    <lineage>
        <taxon>Eukaryota</taxon>
        <taxon>Viridiplantae</taxon>
        <taxon>Streptophyta</taxon>
        <taxon>Embryophyta</taxon>
        <taxon>Tracheophyta</taxon>
        <taxon>Spermatophyta</taxon>
        <taxon>Magnoliopsida</taxon>
        <taxon>eudicotyledons</taxon>
        <taxon>Gunneridae</taxon>
        <taxon>Pentapetalae</taxon>
        <taxon>rosids</taxon>
        <taxon>malvids</taxon>
        <taxon>Malvales</taxon>
        <taxon>Malvaceae</taxon>
        <taxon>Malvoideae</taxon>
        <taxon>Hibiscus</taxon>
    </lineage>
</organism>
<feature type="domain" description="Reverse transcriptase zinc-binding" evidence="2">
    <location>
        <begin position="3"/>
        <end position="81"/>
    </location>
</feature>
<gene>
    <name evidence="3" type="ORF">F3Y22_tig00110053pilonHSYRG00064</name>
</gene>
<dbReference type="Pfam" id="PF13966">
    <property type="entry name" value="zf-RVT"/>
    <property type="match status" value="1"/>
</dbReference>
<evidence type="ECO:0000256" key="1">
    <source>
        <dbReference type="SAM" id="Phobius"/>
    </source>
</evidence>